<reference evidence="2 3" key="1">
    <citation type="submission" date="2019-05" db="EMBL/GenBank/DDBJ databases">
        <title>Emergence of the Ug99 lineage of the wheat stem rust pathogen through somatic hybridization.</title>
        <authorList>
            <person name="Li F."/>
            <person name="Upadhyaya N.M."/>
            <person name="Sperschneider J."/>
            <person name="Matny O."/>
            <person name="Nguyen-Phuc H."/>
            <person name="Mago R."/>
            <person name="Raley C."/>
            <person name="Miller M.E."/>
            <person name="Silverstein K.A.T."/>
            <person name="Henningsen E."/>
            <person name="Hirsch C.D."/>
            <person name="Visser B."/>
            <person name="Pretorius Z.A."/>
            <person name="Steffenson B.J."/>
            <person name="Schwessinger B."/>
            <person name="Dodds P.N."/>
            <person name="Figueroa M."/>
        </authorList>
    </citation>
    <scope>NUCLEOTIDE SEQUENCE [LARGE SCALE GENOMIC DNA]</scope>
    <source>
        <strain evidence="2 3">Ug99</strain>
    </source>
</reference>
<evidence type="ECO:0000313" key="3">
    <source>
        <dbReference type="Proteomes" id="UP000325313"/>
    </source>
</evidence>
<evidence type="ECO:0000313" key="2">
    <source>
        <dbReference type="EMBL" id="KAA1137755.1"/>
    </source>
</evidence>
<dbReference type="Proteomes" id="UP000325313">
    <property type="component" value="Unassembled WGS sequence"/>
</dbReference>
<comment type="caution">
    <text evidence="2">The sequence shown here is derived from an EMBL/GenBank/DDBJ whole genome shotgun (WGS) entry which is preliminary data.</text>
</comment>
<feature type="signal peptide" evidence="1">
    <location>
        <begin position="1"/>
        <end position="18"/>
    </location>
</feature>
<dbReference type="EMBL" id="VDEP01000005">
    <property type="protein sequence ID" value="KAA1137755.1"/>
    <property type="molecule type" value="Genomic_DNA"/>
</dbReference>
<organism evidence="2 3">
    <name type="scientific">Puccinia graminis f. sp. tritici</name>
    <dbReference type="NCBI Taxonomy" id="56615"/>
    <lineage>
        <taxon>Eukaryota</taxon>
        <taxon>Fungi</taxon>
        <taxon>Dikarya</taxon>
        <taxon>Basidiomycota</taxon>
        <taxon>Pucciniomycotina</taxon>
        <taxon>Pucciniomycetes</taxon>
        <taxon>Pucciniales</taxon>
        <taxon>Pucciniaceae</taxon>
        <taxon>Puccinia</taxon>
    </lineage>
</organism>
<evidence type="ECO:0000256" key="1">
    <source>
        <dbReference type="SAM" id="SignalP"/>
    </source>
</evidence>
<protein>
    <submittedName>
        <fullName evidence="2">Uncharacterized protein</fullName>
    </submittedName>
</protein>
<dbReference type="AlphaFoldDB" id="A0A5B0SJI3"/>
<gene>
    <name evidence="2" type="ORF">PGTUg99_012735</name>
</gene>
<accession>A0A5B0SJI3</accession>
<proteinExistence type="predicted"/>
<keyword evidence="1" id="KW-0732">Signal</keyword>
<feature type="chain" id="PRO_5023135484" evidence="1">
    <location>
        <begin position="19"/>
        <end position="631"/>
    </location>
</feature>
<sequence length="631" mass="74284">MIFFLLLISLCPIPTTLGAFIEKAVESHLEGRKAVHYLSDKMSTAYPAPLEPSKETSGNPQLPPTEILQALTLNVNDLSKGSWDHVLLDGGTSSSPPITSQEMTENLKVRENWKNNEGKLLYFFVKFCNCKNAELSLILGMIVEKLFLLYHDSIDLEKIYKQIVDSGEFSLPLIFFSNHALNLEGEVDPSRAHRNVIEFKKKIEIFKKVKFWELGNFSSQYLNSTGTTILNLLLENQKDYSIPNWIQNLPPQILASIPKEIWKKYALVFVNQVQDYIKQIEPNYVKCSAAIQYLFPLLFKTIDFLYKQEFIDDKAIKFFFKDREILLKIAHPCTYDIFQKRYSHMLRPTHPCSYDPFQKHFSHMMQSFIDIKENWFWPFGFKFYNALSKQELLWIKFDILNACMVDAFWKALDEEGTPELQEWLIVSKLFDEKNDGRRSMILNLKNDPTNSDIKIQGEFDVEVEQLIKVLKRVYVKDHTLLIDYKQREVLMTAICEMLYFIDMHFSQGIIREQSKKPGIDDEHFEEKFQLILTSTRFLNLADLAIEYKKMCKSDAIEFSNSYPFHNNYINLPYADKIKITYDQFKKMYLRVEERQDELANWLKDQKDMKSLLNIEELKFEYKKIFHEMGII</sequence>
<name>A0A5B0SJI3_PUCGR</name>